<protein>
    <recommendedName>
        <fullName evidence="4">EF-hand domain-containing protein</fullName>
    </recommendedName>
</protein>
<name>A0A817WWU4_9BILA</name>
<keyword evidence="1" id="KW-0677">Repeat</keyword>
<dbReference type="EMBL" id="CAJNXB010004153">
    <property type="protein sequence ID" value="CAF3360190.1"/>
    <property type="molecule type" value="Genomic_DNA"/>
</dbReference>
<dbReference type="Pfam" id="PF13499">
    <property type="entry name" value="EF-hand_7"/>
    <property type="match status" value="2"/>
</dbReference>
<dbReference type="PANTHER" id="PTHR23048:SF0">
    <property type="entry name" value="CALMODULIN LIKE 3"/>
    <property type="match status" value="1"/>
</dbReference>
<evidence type="ECO:0000313" key="6">
    <source>
        <dbReference type="Proteomes" id="UP000663825"/>
    </source>
</evidence>
<proteinExistence type="predicted"/>
<dbReference type="PANTHER" id="PTHR23048">
    <property type="entry name" value="MYOSIN LIGHT CHAIN 1, 3"/>
    <property type="match status" value="1"/>
</dbReference>
<dbReference type="PROSITE" id="PS00018">
    <property type="entry name" value="EF_HAND_1"/>
    <property type="match status" value="3"/>
</dbReference>
<dbReference type="CDD" id="cd00051">
    <property type="entry name" value="EFh"/>
    <property type="match status" value="2"/>
</dbReference>
<accession>A0A817WWU4</accession>
<reference evidence="5" key="1">
    <citation type="submission" date="2021-02" db="EMBL/GenBank/DDBJ databases">
        <authorList>
            <person name="Nowell W R."/>
        </authorList>
    </citation>
    <scope>NUCLEOTIDE SEQUENCE</scope>
</reference>
<feature type="compositionally biased region" description="Low complexity" evidence="3">
    <location>
        <begin position="48"/>
        <end position="60"/>
    </location>
</feature>
<feature type="domain" description="EF-hand" evidence="4">
    <location>
        <begin position="219"/>
        <end position="254"/>
    </location>
</feature>
<dbReference type="InterPro" id="IPR002048">
    <property type="entry name" value="EF_hand_dom"/>
</dbReference>
<dbReference type="Proteomes" id="UP000663825">
    <property type="component" value="Unassembled WGS sequence"/>
</dbReference>
<evidence type="ECO:0000256" key="3">
    <source>
        <dbReference type="SAM" id="MobiDB-lite"/>
    </source>
</evidence>
<evidence type="ECO:0000256" key="2">
    <source>
        <dbReference type="ARBA" id="ARBA00022837"/>
    </source>
</evidence>
<organism evidence="5 6">
    <name type="scientific">Rotaria socialis</name>
    <dbReference type="NCBI Taxonomy" id="392032"/>
    <lineage>
        <taxon>Eukaryota</taxon>
        <taxon>Metazoa</taxon>
        <taxon>Spiralia</taxon>
        <taxon>Gnathifera</taxon>
        <taxon>Rotifera</taxon>
        <taxon>Eurotatoria</taxon>
        <taxon>Bdelloidea</taxon>
        <taxon>Philodinida</taxon>
        <taxon>Philodinidae</taxon>
        <taxon>Rotaria</taxon>
    </lineage>
</organism>
<dbReference type="GO" id="GO:0016460">
    <property type="term" value="C:myosin II complex"/>
    <property type="evidence" value="ECO:0007669"/>
    <property type="project" value="TreeGrafter"/>
</dbReference>
<dbReference type="AlphaFoldDB" id="A0A817WWU4"/>
<evidence type="ECO:0000256" key="1">
    <source>
        <dbReference type="ARBA" id="ARBA00022737"/>
    </source>
</evidence>
<dbReference type="OrthoDB" id="26525at2759"/>
<dbReference type="SMART" id="SM00054">
    <property type="entry name" value="EFh"/>
    <property type="match status" value="4"/>
</dbReference>
<keyword evidence="2" id="KW-0106">Calcium</keyword>
<dbReference type="InterPro" id="IPR011992">
    <property type="entry name" value="EF-hand-dom_pair"/>
</dbReference>
<gene>
    <name evidence="5" type="ORF">TIS948_LOCUS24097</name>
</gene>
<evidence type="ECO:0000259" key="4">
    <source>
        <dbReference type="PROSITE" id="PS50222"/>
    </source>
</evidence>
<dbReference type="GO" id="GO:0005509">
    <property type="term" value="F:calcium ion binding"/>
    <property type="evidence" value="ECO:0007669"/>
    <property type="project" value="InterPro"/>
</dbReference>
<dbReference type="PROSITE" id="PS50222">
    <property type="entry name" value="EF_HAND_2"/>
    <property type="match status" value="4"/>
</dbReference>
<dbReference type="InterPro" id="IPR050230">
    <property type="entry name" value="CALM/Myosin/TropC-like"/>
</dbReference>
<feature type="domain" description="EF-hand" evidence="4">
    <location>
        <begin position="255"/>
        <end position="288"/>
    </location>
</feature>
<sequence length="288" mass="32755">MSVSRYNNFYLLNILTFNSHATMEELDLAIDEEVALMRTSRTATFTLSSSSSSSSSSSCSNLYNNNQNGRTSKTTTICSLSSKSYISENHPLLHSQSLMLDNQRHRPAIHDPYQLSSNLQLLDNWMITTTGKSRRELSEVHGFSEEQIAVFEESFSLLDKDGDGNISNYEIRSLMHSLGYSPSEEDISTVISKVDTDGNGSVDFDEFLTMMRCRRSTGESDKELHQVFKVFDKNRDGYIDKDELYDMLSRLGEHLTEEDVKEMIEEADCLDHDGKVSYEEFLAILYSK</sequence>
<feature type="domain" description="EF-hand" evidence="4">
    <location>
        <begin position="182"/>
        <end position="217"/>
    </location>
</feature>
<feature type="domain" description="EF-hand" evidence="4">
    <location>
        <begin position="146"/>
        <end position="181"/>
    </location>
</feature>
<dbReference type="Gene3D" id="1.10.238.10">
    <property type="entry name" value="EF-hand"/>
    <property type="match status" value="1"/>
</dbReference>
<dbReference type="FunFam" id="1.10.238.10:FF:000178">
    <property type="entry name" value="Calmodulin-2 A"/>
    <property type="match status" value="1"/>
</dbReference>
<feature type="region of interest" description="Disordered" evidence="3">
    <location>
        <begin position="47"/>
        <end position="66"/>
    </location>
</feature>
<comment type="caution">
    <text evidence="5">The sequence shown here is derived from an EMBL/GenBank/DDBJ whole genome shotgun (WGS) entry which is preliminary data.</text>
</comment>
<dbReference type="SUPFAM" id="SSF47473">
    <property type="entry name" value="EF-hand"/>
    <property type="match status" value="1"/>
</dbReference>
<evidence type="ECO:0000313" key="5">
    <source>
        <dbReference type="EMBL" id="CAF3360190.1"/>
    </source>
</evidence>
<dbReference type="InterPro" id="IPR018247">
    <property type="entry name" value="EF_Hand_1_Ca_BS"/>
</dbReference>